<gene>
    <name evidence="2" type="ORF">HaLaN_14848</name>
</gene>
<dbReference type="GO" id="GO:0009523">
    <property type="term" value="C:photosystem II"/>
    <property type="evidence" value="ECO:0007669"/>
    <property type="project" value="InterPro"/>
</dbReference>
<dbReference type="InterPro" id="IPR038450">
    <property type="entry name" value="PSII_Psb27_sf"/>
</dbReference>
<feature type="region of interest" description="Disordered" evidence="1">
    <location>
        <begin position="82"/>
        <end position="116"/>
    </location>
</feature>
<dbReference type="Proteomes" id="UP000485058">
    <property type="component" value="Unassembled WGS sequence"/>
</dbReference>
<dbReference type="GO" id="GO:0010207">
    <property type="term" value="P:photosystem II assembly"/>
    <property type="evidence" value="ECO:0007669"/>
    <property type="project" value="InterPro"/>
</dbReference>
<protein>
    <submittedName>
        <fullName evidence="2">Uncharacterized protein</fullName>
    </submittedName>
</protein>
<accession>A0A699ZGT0</accession>
<dbReference type="AlphaFoldDB" id="A0A699ZGT0"/>
<reference evidence="2 3" key="1">
    <citation type="submission" date="2020-02" db="EMBL/GenBank/DDBJ databases">
        <title>Draft genome sequence of Haematococcus lacustris strain NIES-144.</title>
        <authorList>
            <person name="Morimoto D."/>
            <person name="Nakagawa S."/>
            <person name="Yoshida T."/>
            <person name="Sawayama S."/>
        </authorList>
    </citation>
    <scope>NUCLEOTIDE SEQUENCE [LARGE SCALE GENOMIC DNA]</scope>
    <source>
        <strain evidence="2 3">NIES-144</strain>
    </source>
</reference>
<proteinExistence type="predicted"/>
<organism evidence="2 3">
    <name type="scientific">Haematococcus lacustris</name>
    <name type="common">Green alga</name>
    <name type="synonym">Haematococcus pluvialis</name>
    <dbReference type="NCBI Taxonomy" id="44745"/>
    <lineage>
        <taxon>Eukaryota</taxon>
        <taxon>Viridiplantae</taxon>
        <taxon>Chlorophyta</taxon>
        <taxon>core chlorophytes</taxon>
        <taxon>Chlorophyceae</taxon>
        <taxon>CS clade</taxon>
        <taxon>Chlamydomonadales</taxon>
        <taxon>Haematococcaceae</taxon>
        <taxon>Haematococcus</taxon>
    </lineage>
</organism>
<dbReference type="Pfam" id="PF13326">
    <property type="entry name" value="PSII_Pbs27"/>
    <property type="match status" value="1"/>
</dbReference>
<dbReference type="InterPro" id="IPR025585">
    <property type="entry name" value="PSII_Psb27"/>
</dbReference>
<dbReference type="GO" id="GO:0010206">
    <property type="term" value="P:photosystem II repair"/>
    <property type="evidence" value="ECO:0007669"/>
    <property type="project" value="InterPro"/>
</dbReference>
<comment type="caution">
    <text evidence="2">The sequence shown here is derived from an EMBL/GenBank/DDBJ whole genome shotgun (WGS) entry which is preliminary data.</text>
</comment>
<keyword evidence="3" id="KW-1185">Reference proteome</keyword>
<name>A0A699ZGT0_HAELA</name>
<sequence>MADQEGKKETEVRRKADPAKEALQQFVRKHSQQQARPVLRCAAVMSELGAFYQVAGPRARLPSDVQARLLLHVNAAEAALTQAPGPAAAAPSPPQSRLPGSQENPDEAELRLLLPS</sequence>
<feature type="region of interest" description="Disordered" evidence="1">
    <location>
        <begin position="1"/>
        <end position="20"/>
    </location>
</feature>
<dbReference type="Gene3D" id="1.20.58.810">
    <property type="entry name" value="Photosystem II Pbs27"/>
    <property type="match status" value="1"/>
</dbReference>
<evidence type="ECO:0000313" key="3">
    <source>
        <dbReference type="Proteomes" id="UP000485058"/>
    </source>
</evidence>
<evidence type="ECO:0000256" key="1">
    <source>
        <dbReference type="SAM" id="MobiDB-lite"/>
    </source>
</evidence>
<dbReference type="EMBL" id="BLLF01001248">
    <property type="protein sequence ID" value="GFH18104.1"/>
    <property type="molecule type" value="Genomic_DNA"/>
</dbReference>
<evidence type="ECO:0000313" key="2">
    <source>
        <dbReference type="EMBL" id="GFH18104.1"/>
    </source>
</evidence>